<evidence type="ECO:0000256" key="1">
    <source>
        <dbReference type="ARBA" id="ARBA00004613"/>
    </source>
</evidence>
<comment type="similarity">
    <text evidence="2">Belongs to the nematode transthyretin-like family.</text>
</comment>
<evidence type="ECO:0000256" key="4">
    <source>
        <dbReference type="ARBA" id="ARBA00022729"/>
    </source>
</evidence>
<dbReference type="Gene3D" id="2.60.40.3330">
    <property type="match status" value="1"/>
</dbReference>
<dbReference type="PANTHER" id="PTHR21700:SF38">
    <property type="entry name" value="TRANSTHYRETIN-RELATED FAMILY DOMAIN-RELATED"/>
    <property type="match status" value="1"/>
</dbReference>
<sequence length="131" mass="14900">MKFLILSLLFVYGAAKTTRVRASIHCGFAKKTGLPVVSLMEEDFSSVPILNLFDSDDILDETTVEYGEHFTLDGSEIEIFSTEPYLLIKHRCFGDEREDIVDLSEFEEDPMGIIHLGHIVLNHRGYKINPH</sequence>
<comment type="subcellular location">
    <subcellularLocation>
        <location evidence="1">Secreted</location>
    </subcellularLocation>
</comment>
<organism evidence="6 7">
    <name type="scientific">Caenorhabditis tropicalis</name>
    <dbReference type="NCBI Taxonomy" id="1561998"/>
    <lineage>
        <taxon>Eukaryota</taxon>
        <taxon>Metazoa</taxon>
        <taxon>Ecdysozoa</taxon>
        <taxon>Nematoda</taxon>
        <taxon>Chromadorea</taxon>
        <taxon>Rhabditida</taxon>
        <taxon>Rhabditina</taxon>
        <taxon>Rhabditomorpha</taxon>
        <taxon>Rhabditoidea</taxon>
        <taxon>Rhabditidae</taxon>
        <taxon>Peloderinae</taxon>
        <taxon>Caenorhabditis</taxon>
    </lineage>
</organism>
<keyword evidence="3" id="KW-0964">Secreted</keyword>
<dbReference type="GO" id="GO:0005576">
    <property type="term" value="C:extracellular region"/>
    <property type="evidence" value="ECO:0007669"/>
    <property type="project" value="UniProtKB-SubCell"/>
</dbReference>
<proteinExistence type="inferred from homology"/>
<dbReference type="Pfam" id="PF01060">
    <property type="entry name" value="TTR-52"/>
    <property type="match status" value="1"/>
</dbReference>
<dbReference type="InterPro" id="IPR038479">
    <property type="entry name" value="Transthyretin-like_sf"/>
</dbReference>
<accession>A0A1I7TNB7</accession>
<protein>
    <submittedName>
        <fullName evidence="7">ZP domain-containing protein</fullName>
    </submittedName>
</protein>
<dbReference type="AlphaFoldDB" id="A0A1I7TNB7"/>
<reference evidence="7" key="1">
    <citation type="submission" date="2016-11" db="UniProtKB">
        <authorList>
            <consortium name="WormBaseParasite"/>
        </authorList>
    </citation>
    <scope>IDENTIFICATION</scope>
</reference>
<feature type="chain" id="PRO_5012204505" evidence="5">
    <location>
        <begin position="16"/>
        <end position="131"/>
    </location>
</feature>
<evidence type="ECO:0000256" key="2">
    <source>
        <dbReference type="ARBA" id="ARBA00010112"/>
    </source>
</evidence>
<evidence type="ECO:0000313" key="6">
    <source>
        <dbReference type="Proteomes" id="UP000095282"/>
    </source>
</evidence>
<dbReference type="GO" id="GO:0009986">
    <property type="term" value="C:cell surface"/>
    <property type="evidence" value="ECO:0007669"/>
    <property type="project" value="InterPro"/>
</dbReference>
<evidence type="ECO:0000313" key="7">
    <source>
        <dbReference type="WBParaSite" id="Csp11.Scaffold629.g10145.t1"/>
    </source>
</evidence>
<dbReference type="Proteomes" id="UP000095282">
    <property type="component" value="Unplaced"/>
</dbReference>
<dbReference type="WBParaSite" id="Csp11.Scaffold629.g10145.t1">
    <property type="protein sequence ID" value="Csp11.Scaffold629.g10145.t1"/>
    <property type="gene ID" value="Csp11.Scaffold629.g10145"/>
</dbReference>
<dbReference type="InterPro" id="IPR001534">
    <property type="entry name" value="Transthyretin-like"/>
</dbReference>
<dbReference type="eggNOG" id="ENOG502THUG">
    <property type="taxonomic scope" value="Eukaryota"/>
</dbReference>
<dbReference type="PANTHER" id="PTHR21700">
    <property type="entry name" value="TRANSTHYRETIN-LIKE FAMILY PROTEIN-RELATED"/>
    <property type="match status" value="1"/>
</dbReference>
<name>A0A1I7TNB7_9PELO</name>
<feature type="signal peptide" evidence="5">
    <location>
        <begin position="1"/>
        <end position="15"/>
    </location>
</feature>
<keyword evidence="6" id="KW-1185">Reference proteome</keyword>
<evidence type="ECO:0000256" key="3">
    <source>
        <dbReference type="ARBA" id="ARBA00022525"/>
    </source>
</evidence>
<keyword evidence="4 5" id="KW-0732">Signal</keyword>
<evidence type="ECO:0000256" key="5">
    <source>
        <dbReference type="SAM" id="SignalP"/>
    </source>
</evidence>